<dbReference type="PANTHER" id="PTHR43576:SF3">
    <property type="entry name" value="ALPHA-L-ARABINOFURANOSIDASE C"/>
    <property type="match status" value="1"/>
</dbReference>
<comment type="catalytic activity">
    <reaction evidence="1">
        <text>Hydrolysis of terminal non-reducing alpha-L-arabinofuranoside residues in alpha-L-arabinosides.</text>
        <dbReference type="EC" id="3.2.1.55"/>
    </reaction>
</comment>
<dbReference type="RefSeq" id="WP_069646569.1">
    <property type="nucleotide sequence ID" value="NZ_MIJZ01000014.1"/>
</dbReference>
<dbReference type="InterPro" id="IPR010720">
    <property type="entry name" value="Alpha-L-AF_C"/>
</dbReference>
<comment type="subunit">
    <text evidence="4">Homohexamer; trimer of dimers.</text>
</comment>
<dbReference type="AlphaFoldDB" id="A0A1E5GDN7"/>
<comment type="pathway">
    <text evidence="2">Glycan metabolism.</text>
</comment>
<dbReference type="GO" id="GO:0000272">
    <property type="term" value="P:polysaccharide catabolic process"/>
    <property type="evidence" value="ECO:0007669"/>
    <property type="project" value="TreeGrafter"/>
</dbReference>
<dbReference type="InterPro" id="IPR017853">
    <property type="entry name" value="GH"/>
</dbReference>
<dbReference type="STRING" id="903984.BCR21_10995"/>
<gene>
    <name evidence="10" type="ORF">BCR21_10995</name>
</gene>
<sequence>MESKLIISKRFEISEIDPRIYGSFIEHMGRAVYEGIYQPGHPSANEQGFRQDVIELVKELNIPLIRYPGGNFLSGYNWEDGVGPKEQRPKRLDLAWRSLETNEVGMHEFANWIELIDSQINMAVNLGTRGIDEARNLVEYCNFEGGTYWSEQRKQHGQEKPFGIKTWCLGNEMDGPWQIGHKTADEYGRLAEEAGKAMKLVDDSIELVLCGSSSSHMPTFGDWELTVLDHAYDQIDYLSLHQYYGNPDDDLENYLARSLDMEEFIQGVVAICDSVKAKKHSKKQINLSFDEWNIWYHSNEHDEQVKPWQVAPPLLEDHYNFEDALLLGCLLITLLKHSDRVKIACLAQLVNVIAPIMTEAEGKAWRQTIFYPFMHVSNYGRGTVLTPIIDAPTYKTKDFDAVPYLETIAVLNKEKNEVIIFAVNRGKETMKFSVETTDFAIKKIIEFTEMTDFDIKETNTADKERVKPKYSDRYEVTDGGLSIELAPLSWNMIRCEL</sequence>
<evidence type="ECO:0000256" key="1">
    <source>
        <dbReference type="ARBA" id="ARBA00001462"/>
    </source>
</evidence>
<comment type="similarity">
    <text evidence="3">Belongs to the glycosyl hydrolase 51 family.</text>
</comment>
<dbReference type="GO" id="GO:0046373">
    <property type="term" value="P:L-arabinose metabolic process"/>
    <property type="evidence" value="ECO:0007669"/>
    <property type="project" value="InterPro"/>
</dbReference>
<dbReference type="Gene3D" id="3.20.20.80">
    <property type="entry name" value="Glycosidases"/>
    <property type="match status" value="1"/>
</dbReference>
<protein>
    <recommendedName>
        <fullName evidence="5">non-reducing end alpha-L-arabinofuranosidase</fullName>
        <ecNumber evidence="5">3.2.1.55</ecNumber>
    </recommendedName>
</protein>
<dbReference type="SMART" id="SM00813">
    <property type="entry name" value="Alpha-L-AF_C"/>
    <property type="match status" value="1"/>
</dbReference>
<dbReference type="Proteomes" id="UP000094068">
    <property type="component" value="Unassembled WGS sequence"/>
</dbReference>
<evidence type="ECO:0000256" key="8">
    <source>
        <dbReference type="ARBA" id="ARBA00023295"/>
    </source>
</evidence>
<evidence type="ECO:0000256" key="5">
    <source>
        <dbReference type="ARBA" id="ARBA00012670"/>
    </source>
</evidence>
<name>A0A1E5GDN7_9ENTE</name>
<evidence type="ECO:0000313" key="10">
    <source>
        <dbReference type="EMBL" id="OEG10814.1"/>
    </source>
</evidence>
<dbReference type="Gene3D" id="2.60.40.1180">
    <property type="entry name" value="Golgi alpha-mannosidase II"/>
    <property type="match status" value="1"/>
</dbReference>
<dbReference type="SUPFAM" id="SSF51011">
    <property type="entry name" value="Glycosyl hydrolase domain"/>
    <property type="match status" value="1"/>
</dbReference>
<keyword evidence="11" id="KW-1185">Reference proteome</keyword>
<dbReference type="OrthoDB" id="9758333at2"/>
<evidence type="ECO:0000259" key="9">
    <source>
        <dbReference type="SMART" id="SM00813"/>
    </source>
</evidence>
<accession>A0A1E5GDN7</accession>
<reference evidence="11" key="1">
    <citation type="submission" date="2016-09" db="EMBL/GenBank/DDBJ databases">
        <authorList>
            <person name="Gulvik C.A."/>
        </authorList>
    </citation>
    <scope>NUCLEOTIDE SEQUENCE [LARGE SCALE GENOMIC DNA]</scope>
    <source>
        <strain evidence="11">DSM 23328</strain>
    </source>
</reference>
<dbReference type="InterPro" id="IPR055235">
    <property type="entry name" value="ASD1_cat"/>
</dbReference>
<evidence type="ECO:0000256" key="7">
    <source>
        <dbReference type="ARBA" id="ARBA00023277"/>
    </source>
</evidence>
<keyword evidence="8" id="KW-0326">Glycosidase</keyword>
<proteinExistence type="inferred from homology"/>
<evidence type="ECO:0000256" key="6">
    <source>
        <dbReference type="ARBA" id="ARBA00022801"/>
    </source>
</evidence>
<dbReference type="Pfam" id="PF06964">
    <property type="entry name" value="Alpha-L-AF_C"/>
    <property type="match status" value="1"/>
</dbReference>
<organism evidence="10 11">
    <name type="scientific">Enterococcus ureasiticus</name>
    <dbReference type="NCBI Taxonomy" id="903984"/>
    <lineage>
        <taxon>Bacteria</taxon>
        <taxon>Bacillati</taxon>
        <taxon>Bacillota</taxon>
        <taxon>Bacilli</taxon>
        <taxon>Lactobacillales</taxon>
        <taxon>Enterococcaceae</taxon>
        <taxon>Enterococcus</taxon>
    </lineage>
</organism>
<dbReference type="Pfam" id="PF22848">
    <property type="entry name" value="ASD1_dom"/>
    <property type="match status" value="1"/>
</dbReference>
<evidence type="ECO:0000256" key="4">
    <source>
        <dbReference type="ARBA" id="ARBA00011165"/>
    </source>
</evidence>
<dbReference type="PANTHER" id="PTHR43576">
    <property type="entry name" value="ALPHA-L-ARABINOFURANOSIDASE C-RELATED"/>
    <property type="match status" value="1"/>
</dbReference>
<keyword evidence="6" id="KW-0378">Hydrolase</keyword>
<dbReference type="EC" id="3.2.1.55" evidence="5"/>
<feature type="domain" description="Alpha-L-arabinofuranosidase C-terminal" evidence="9">
    <location>
        <begin position="290"/>
        <end position="489"/>
    </location>
</feature>
<dbReference type="GO" id="GO:0046556">
    <property type="term" value="F:alpha-L-arabinofuranosidase activity"/>
    <property type="evidence" value="ECO:0007669"/>
    <property type="project" value="UniProtKB-EC"/>
</dbReference>
<dbReference type="SUPFAM" id="SSF51445">
    <property type="entry name" value="(Trans)glycosidases"/>
    <property type="match status" value="1"/>
</dbReference>
<dbReference type="InterPro" id="IPR013780">
    <property type="entry name" value="Glyco_hydro_b"/>
</dbReference>
<evidence type="ECO:0000256" key="3">
    <source>
        <dbReference type="ARBA" id="ARBA00007186"/>
    </source>
</evidence>
<evidence type="ECO:0000256" key="2">
    <source>
        <dbReference type="ARBA" id="ARBA00004881"/>
    </source>
</evidence>
<keyword evidence="7" id="KW-0119">Carbohydrate metabolism</keyword>
<comment type="caution">
    <text evidence="10">The sequence shown here is derived from an EMBL/GenBank/DDBJ whole genome shotgun (WGS) entry which is preliminary data.</text>
</comment>
<dbReference type="EMBL" id="MIJZ01000014">
    <property type="protein sequence ID" value="OEG10814.1"/>
    <property type="molecule type" value="Genomic_DNA"/>
</dbReference>
<evidence type="ECO:0000313" key="11">
    <source>
        <dbReference type="Proteomes" id="UP000094068"/>
    </source>
</evidence>